<dbReference type="EMBL" id="CP011133">
    <property type="protein sequence ID" value="AKE62313.1"/>
    <property type="molecule type" value="Genomic_DNA"/>
</dbReference>
<gene>
    <name evidence="1" type="ORF">F384_27655</name>
</gene>
<sequence length="115" mass="12728">MADRTDGMKVRALIKQLSGMPHGVNPLNVPQQLKKTVCLAKGIVETWDSFPSDNNFAIGLENAAAISHLAISLLQEREALYRQLASLGLEPEKMKHPVETIPMETLLKSLPVRKK</sequence>
<dbReference type="AlphaFoldDB" id="A0A0F6RJ54"/>
<organism evidence="1 2">
    <name type="scientific">Citrobacter amalonaticus Y19</name>
    <dbReference type="NCBI Taxonomy" id="1261127"/>
    <lineage>
        <taxon>Bacteria</taxon>
        <taxon>Pseudomonadati</taxon>
        <taxon>Pseudomonadota</taxon>
        <taxon>Gammaproteobacteria</taxon>
        <taxon>Enterobacterales</taxon>
        <taxon>Enterobacteriaceae</taxon>
        <taxon>Citrobacter</taxon>
    </lineage>
</organism>
<keyword evidence="1" id="KW-0614">Plasmid</keyword>
<dbReference type="KEGG" id="cama:F384_27655"/>
<dbReference type="PATRIC" id="fig|1261127.3.peg.5744"/>
<name>A0A0F6RJ54_CITAM</name>
<dbReference type="RefSeq" id="WP_046499411.1">
    <property type="nucleotide sequence ID" value="NZ_CP011133.1"/>
</dbReference>
<evidence type="ECO:0000313" key="1">
    <source>
        <dbReference type="EMBL" id="AKE62313.1"/>
    </source>
</evidence>
<dbReference type="HOGENOM" id="CLU_2104652_0_0_6"/>
<geneLocation type="plasmid" evidence="1">
    <name>unnamed</name>
</geneLocation>
<dbReference type="Proteomes" id="UP000034085">
    <property type="component" value="Plasmid"/>
</dbReference>
<dbReference type="OrthoDB" id="6630156at2"/>
<evidence type="ECO:0000313" key="2">
    <source>
        <dbReference type="Proteomes" id="UP000034085"/>
    </source>
</evidence>
<reference evidence="1 2" key="1">
    <citation type="submission" date="2015-03" db="EMBL/GenBank/DDBJ databases">
        <title>Complete genome sequence of Citrobacter amalonaticus Y19.</title>
        <authorList>
            <person name="Park S."/>
        </authorList>
    </citation>
    <scope>NUCLEOTIDE SEQUENCE [LARGE SCALE GENOMIC DNA]</scope>
    <source>
        <strain evidence="1 2">Y19</strain>
        <plasmid evidence="2">Plasmid</plasmid>
    </source>
</reference>
<protein>
    <submittedName>
        <fullName evidence="1">Uncharacterized protein</fullName>
    </submittedName>
</protein>
<proteinExistence type="predicted"/>
<accession>A0A0F6RJ54</accession>